<keyword evidence="2 5" id="KW-0808">Transferase</keyword>
<dbReference type="InterPro" id="IPR028098">
    <property type="entry name" value="Glyco_trans_4-like_N"/>
</dbReference>
<reference evidence="5 6" key="1">
    <citation type="submission" date="2023-07" db="EMBL/GenBank/DDBJ databases">
        <authorList>
            <person name="Girao M."/>
            <person name="Carvalho M.F."/>
        </authorList>
    </citation>
    <scope>NUCLEOTIDE SEQUENCE [LARGE SCALE GENOMIC DNA]</scope>
    <source>
        <strain evidence="5 6">66/93</strain>
    </source>
</reference>
<dbReference type="PANTHER" id="PTHR45947:SF3">
    <property type="entry name" value="SULFOQUINOVOSYL TRANSFERASE SQD2"/>
    <property type="match status" value="1"/>
</dbReference>
<evidence type="ECO:0000313" key="5">
    <source>
        <dbReference type="EMBL" id="MEE2055827.1"/>
    </source>
</evidence>
<dbReference type="PANTHER" id="PTHR45947">
    <property type="entry name" value="SULFOQUINOVOSYL TRANSFERASE SQD2"/>
    <property type="match status" value="1"/>
</dbReference>
<accession>A0ABU7L4J9</accession>
<dbReference type="InterPro" id="IPR050194">
    <property type="entry name" value="Glycosyltransferase_grp1"/>
</dbReference>
<comment type="caution">
    <text evidence="5">The sequence shown here is derived from an EMBL/GenBank/DDBJ whole genome shotgun (WGS) entry which is preliminary data.</text>
</comment>
<dbReference type="SUPFAM" id="SSF53756">
    <property type="entry name" value="UDP-Glycosyltransferase/glycogen phosphorylase"/>
    <property type="match status" value="1"/>
</dbReference>
<keyword evidence="1 5" id="KW-0328">Glycosyltransferase</keyword>
<protein>
    <submittedName>
        <fullName evidence="5">Glycosyltransferase family 4 protein</fullName>
        <ecNumber evidence="5">2.4.-.-</ecNumber>
    </submittedName>
</protein>
<evidence type="ECO:0000313" key="6">
    <source>
        <dbReference type="Proteomes" id="UP001348641"/>
    </source>
</evidence>
<dbReference type="EC" id="2.4.-.-" evidence="5"/>
<name>A0ABU7L4J9_9ACTN</name>
<feature type="domain" description="Glycosyltransferase subfamily 4-like N-terminal" evidence="4">
    <location>
        <begin position="55"/>
        <end position="165"/>
    </location>
</feature>
<evidence type="ECO:0000256" key="1">
    <source>
        <dbReference type="ARBA" id="ARBA00022676"/>
    </source>
</evidence>
<proteinExistence type="predicted"/>
<dbReference type="GO" id="GO:0016757">
    <property type="term" value="F:glycosyltransferase activity"/>
    <property type="evidence" value="ECO:0007669"/>
    <property type="project" value="UniProtKB-KW"/>
</dbReference>
<gene>
    <name evidence="5" type="ORF">Q8A49_35535</name>
</gene>
<evidence type="ECO:0000259" key="4">
    <source>
        <dbReference type="Pfam" id="PF13439"/>
    </source>
</evidence>
<dbReference type="Proteomes" id="UP001348641">
    <property type="component" value="Unassembled WGS sequence"/>
</dbReference>
<dbReference type="EMBL" id="JAUUCC010000234">
    <property type="protein sequence ID" value="MEE2055827.1"/>
    <property type="molecule type" value="Genomic_DNA"/>
</dbReference>
<feature type="compositionally biased region" description="Basic residues" evidence="3">
    <location>
        <begin position="8"/>
        <end position="18"/>
    </location>
</feature>
<dbReference type="RefSeq" id="WP_330162546.1">
    <property type="nucleotide sequence ID" value="NZ_JAUUCC010000234.1"/>
</dbReference>
<dbReference type="Pfam" id="PF13439">
    <property type="entry name" value="Glyco_transf_4"/>
    <property type="match status" value="1"/>
</dbReference>
<sequence length="362" mass="39685">MTQERPAPKKPRKPRARKAAPGARPNPKRRSLGAAEKPLRVVARVHAYPPLHNAGAEWMLHSMLRALVERGHEVTVWLSRYSPLREAYELDGVRVVPFAAQLDIGAQIKRADVAISHLENVPSLGALSRGFKAKFVALCHNTFPRSFQDASGAALAVYNSAWMRQEADAYYADKANPPAASLVIRPPVLAHDYRTSPGEAITLVNTNEDKGGDLLWRLASRMPQHKFLGVRGAYGVQVAPPEALPNLEYLEHVPGHDMAEQVYARTRVLLMPSRYESWGRVGVEAMASGIPVVGHPTPGICEMLGDAAILADRDDLDAWLAVLNQLLKPAEYERASAAALARSAGLDPHEDLLAWVRAVENL</sequence>
<organism evidence="5 6">
    <name type="scientific">Nocardiopsis tropica</name>
    <dbReference type="NCBI Taxonomy" id="109330"/>
    <lineage>
        <taxon>Bacteria</taxon>
        <taxon>Bacillati</taxon>
        <taxon>Actinomycetota</taxon>
        <taxon>Actinomycetes</taxon>
        <taxon>Streptosporangiales</taxon>
        <taxon>Nocardiopsidaceae</taxon>
        <taxon>Nocardiopsis</taxon>
    </lineage>
</organism>
<evidence type="ECO:0000256" key="2">
    <source>
        <dbReference type="ARBA" id="ARBA00022679"/>
    </source>
</evidence>
<dbReference type="Pfam" id="PF13692">
    <property type="entry name" value="Glyco_trans_1_4"/>
    <property type="match status" value="1"/>
</dbReference>
<dbReference type="CDD" id="cd03801">
    <property type="entry name" value="GT4_PimA-like"/>
    <property type="match status" value="1"/>
</dbReference>
<dbReference type="Gene3D" id="3.40.50.2000">
    <property type="entry name" value="Glycogen Phosphorylase B"/>
    <property type="match status" value="2"/>
</dbReference>
<evidence type="ECO:0000256" key="3">
    <source>
        <dbReference type="SAM" id="MobiDB-lite"/>
    </source>
</evidence>
<feature type="region of interest" description="Disordered" evidence="3">
    <location>
        <begin position="1"/>
        <end position="36"/>
    </location>
</feature>